<evidence type="ECO:0000256" key="6">
    <source>
        <dbReference type="ARBA" id="ARBA00023136"/>
    </source>
</evidence>
<dbReference type="Gene3D" id="1.20.1720.10">
    <property type="entry name" value="Multidrug resistance protein D"/>
    <property type="match status" value="1"/>
</dbReference>
<keyword evidence="11" id="KW-1185">Reference proteome</keyword>
<evidence type="ECO:0000256" key="2">
    <source>
        <dbReference type="ARBA" id="ARBA00022448"/>
    </source>
</evidence>
<comment type="caution">
    <text evidence="10">The sequence shown here is derived from an EMBL/GenBank/DDBJ whole genome shotgun (WGS) entry which is preliminary data.</text>
</comment>
<sequence length="545" mass="56231">MATPEPSAAAPQKEVRAGPKEWAGLTMLALPTMLLSLDLTVLYMAIPHLGGDLGASSTQLLWIMDIYGFVVAGFLITMGTLGDRIGRRRLLLIGAAAFGVTSVIAAYSVSAEMLIAARALLGLAGATLMPPTMALLTVMFKNPKQRAMAISVWLTSFTLGGVIGPAVGGALLEFFWWGSVFLLAVPVMVLLVVAGPLLLPEYRDSSAGRLDLFSVALSLGTILPFVYGLKEIAKGGFSLPVLAAVAVSLLIGWAFVRRQFVLESPLLDMRLFRSRTFTGALVALLLGMVVLYSFTFHFTQFLQLVQGLEPLQAGVWFVPLGIASVVGAMGAPILARSIPPARLISFGLVVCAAGFVSLTLMDATTGLAVFITGSVVAVLGAQPMLALGSDMVVSSAPPEKTGSASAMSETGGEFGAAMGIAVFGSLNAAVYGARIDGLIPEGVPEAAAETTRNSFAGALSAAEGLPADLGAQLVAAGRDAFVSGMNAVTGASAAVMLLIAVVVAIVLRHVPPLGQEEQADQEPEADQEAGTEKEGEASDPTGARG</sequence>
<dbReference type="InterPro" id="IPR020846">
    <property type="entry name" value="MFS_dom"/>
</dbReference>
<feature type="transmembrane region" description="Helical" evidence="8">
    <location>
        <begin position="147"/>
        <end position="168"/>
    </location>
</feature>
<dbReference type="Proteomes" id="UP001527866">
    <property type="component" value="Unassembled WGS sequence"/>
</dbReference>
<feature type="transmembrane region" description="Helical" evidence="8">
    <location>
        <begin position="174"/>
        <end position="198"/>
    </location>
</feature>
<evidence type="ECO:0000256" key="7">
    <source>
        <dbReference type="SAM" id="MobiDB-lite"/>
    </source>
</evidence>
<evidence type="ECO:0000256" key="8">
    <source>
        <dbReference type="SAM" id="Phobius"/>
    </source>
</evidence>
<feature type="region of interest" description="Disordered" evidence="7">
    <location>
        <begin position="513"/>
        <end position="545"/>
    </location>
</feature>
<keyword evidence="5 8" id="KW-1133">Transmembrane helix</keyword>
<dbReference type="CDD" id="cd17321">
    <property type="entry name" value="MFS_MMR_MDR_like"/>
    <property type="match status" value="1"/>
</dbReference>
<dbReference type="InterPro" id="IPR036259">
    <property type="entry name" value="MFS_trans_sf"/>
</dbReference>
<feature type="transmembrane region" description="Helical" evidence="8">
    <location>
        <begin position="487"/>
        <end position="507"/>
    </location>
</feature>
<comment type="subcellular location">
    <subcellularLocation>
        <location evidence="1">Cell membrane</location>
        <topology evidence="1">Multi-pass membrane protein</topology>
    </subcellularLocation>
</comment>
<keyword evidence="4 8" id="KW-0812">Transmembrane</keyword>
<gene>
    <name evidence="10" type="ORF">O4J56_21680</name>
</gene>
<protein>
    <submittedName>
        <fullName evidence="10">MFS transporter</fullName>
    </submittedName>
</protein>
<feature type="domain" description="Major facilitator superfamily (MFS) profile" evidence="9">
    <location>
        <begin position="24"/>
        <end position="511"/>
    </location>
</feature>
<dbReference type="PANTHER" id="PTHR42718">
    <property type="entry name" value="MAJOR FACILITATOR SUPERFAMILY MULTIDRUG TRANSPORTER MFSC"/>
    <property type="match status" value="1"/>
</dbReference>
<evidence type="ECO:0000256" key="5">
    <source>
        <dbReference type="ARBA" id="ARBA00022989"/>
    </source>
</evidence>
<dbReference type="EMBL" id="JAQFWQ010000072">
    <property type="protein sequence ID" value="MDA2813271.1"/>
    <property type="molecule type" value="Genomic_DNA"/>
</dbReference>
<dbReference type="Gene3D" id="1.20.1250.20">
    <property type="entry name" value="MFS general substrate transporter like domains"/>
    <property type="match status" value="1"/>
</dbReference>
<organism evidence="10 11">
    <name type="scientific">Nocardiopsis endophytica</name>
    <dbReference type="NCBI Taxonomy" id="3018445"/>
    <lineage>
        <taxon>Bacteria</taxon>
        <taxon>Bacillati</taxon>
        <taxon>Actinomycetota</taxon>
        <taxon>Actinomycetes</taxon>
        <taxon>Streptosporangiales</taxon>
        <taxon>Nocardiopsidaceae</taxon>
        <taxon>Nocardiopsis</taxon>
    </lineage>
</organism>
<evidence type="ECO:0000313" key="11">
    <source>
        <dbReference type="Proteomes" id="UP001527866"/>
    </source>
</evidence>
<dbReference type="RefSeq" id="WP_270688177.1">
    <property type="nucleotide sequence ID" value="NZ_JAQFWQ010000072.1"/>
</dbReference>
<evidence type="ECO:0000313" key="10">
    <source>
        <dbReference type="EMBL" id="MDA2813271.1"/>
    </source>
</evidence>
<feature type="transmembrane region" description="Helical" evidence="8">
    <location>
        <begin position="277"/>
        <end position="295"/>
    </location>
</feature>
<feature type="transmembrane region" description="Helical" evidence="8">
    <location>
        <begin position="22"/>
        <end position="46"/>
    </location>
</feature>
<dbReference type="Pfam" id="PF07690">
    <property type="entry name" value="MFS_1"/>
    <property type="match status" value="1"/>
</dbReference>
<feature type="transmembrane region" description="Helical" evidence="8">
    <location>
        <begin position="341"/>
        <end position="361"/>
    </location>
</feature>
<name>A0ABT4U8K1_9ACTN</name>
<evidence type="ECO:0000256" key="3">
    <source>
        <dbReference type="ARBA" id="ARBA00022475"/>
    </source>
</evidence>
<feature type="transmembrane region" description="Helical" evidence="8">
    <location>
        <begin position="315"/>
        <end position="334"/>
    </location>
</feature>
<keyword evidence="2" id="KW-0813">Transport</keyword>
<feature type="transmembrane region" description="Helical" evidence="8">
    <location>
        <begin position="210"/>
        <end position="229"/>
    </location>
</feature>
<reference evidence="10 11" key="1">
    <citation type="submission" date="2023-01" db="EMBL/GenBank/DDBJ databases">
        <title>Draft genome sequence of Nocardiopsis sp. RSe5-2 isolated from halophytes.</title>
        <authorList>
            <person name="Duangmal K."/>
            <person name="Chantavorakit T."/>
        </authorList>
    </citation>
    <scope>NUCLEOTIDE SEQUENCE [LARGE SCALE GENOMIC DNA]</scope>
    <source>
        <strain evidence="10 11">RSe5-2</strain>
    </source>
</reference>
<keyword evidence="3" id="KW-1003">Cell membrane</keyword>
<dbReference type="PANTHER" id="PTHR42718:SF47">
    <property type="entry name" value="METHYL VIOLOGEN RESISTANCE PROTEIN SMVA"/>
    <property type="match status" value="1"/>
</dbReference>
<dbReference type="PROSITE" id="PS50850">
    <property type="entry name" value="MFS"/>
    <property type="match status" value="1"/>
</dbReference>
<feature type="transmembrane region" description="Helical" evidence="8">
    <location>
        <begin position="90"/>
        <end position="109"/>
    </location>
</feature>
<dbReference type="SUPFAM" id="SSF103473">
    <property type="entry name" value="MFS general substrate transporter"/>
    <property type="match status" value="1"/>
</dbReference>
<evidence type="ECO:0000256" key="1">
    <source>
        <dbReference type="ARBA" id="ARBA00004651"/>
    </source>
</evidence>
<feature type="transmembrane region" description="Helical" evidence="8">
    <location>
        <begin position="367"/>
        <end position="393"/>
    </location>
</feature>
<accession>A0ABT4U8K1</accession>
<evidence type="ECO:0000259" key="9">
    <source>
        <dbReference type="PROSITE" id="PS50850"/>
    </source>
</evidence>
<feature type="transmembrane region" description="Helical" evidence="8">
    <location>
        <begin position="115"/>
        <end position="140"/>
    </location>
</feature>
<dbReference type="InterPro" id="IPR011701">
    <property type="entry name" value="MFS"/>
</dbReference>
<proteinExistence type="predicted"/>
<feature type="transmembrane region" description="Helical" evidence="8">
    <location>
        <begin position="58"/>
        <end position="78"/>
    </location>
</feature>
<feature type="transmembrane region" description="Helical" evidence="8">
    <location>
        <begin position="235"/>
        <end position="256"/>
    </location>
</feature>
<feature type="compositionally biased region" description="Acidic residues" evidence="7">
    <location>
        <begin position="517"/>
        <end position="529"/>
    </location>
</feature>
<evidence type="ECO:0000256" key="4">
    <source>
        <dbReference type="ARBA" id="ARBA00022692"/>
    </source>
</evidence>
<keyword evidence="6 8" id="KW-0472">Membrane</keyword>